<protein>
    <submittedName>
        <fullName evidence="1">Uncharacterized protein</fullName>
    </submittedName>
</protein>
<dbReference type="EMBL" id="CM056743">
    <property type="protein sequence ID" value="KAJ8673274.1"/>
    <property type="molecule type" value="Genomic_DNA"/>
</dbReference>
<keyword evidence="2" id="KW-1185">Reference proteome</keyword>
<accession>A0ACC2NQA6</accession>
<dbReference type="Proteomes" id="UP001239111">
    <property type="component" value="Chromosome 3"/>
</dbReference>
<name>A0ACC2NQA6_9HYME</name>
<sequence length="207" mass="23535">MITVESLMNLSKLILISFLVYAYYHVDCCLDKNVNHLIEHLKADESINRVNLVVRSMDQLSSASSTIIQRVTVEFSTTVTYMGDKSTVEDKCLTSTEAAQMIAKRSELRVGIVEAKNHSDSNEEMLSMLEFIDQQNPLVRGKCMIILINGDNSTYEPFLKSAWKMDFLDLSIVELLAEDDSDKTDLLLSKKKSQSVYIHNFNPFYDS</sequence>
<organism evidence="1 2">
    <name type="scientific">Eretmocerus hayati</name>
    <dbReference type="NCBI Taxonomy" id="131215"/>
    <lineage>
        <taxon>Eukaryota</taxon>
        <taxon>Metazoa</taxon>
        <taxon>Ecdysozoa</taxon>
        <taxon>Arthropoda</taxon>
        <taxon>Hexapoda</taxon>
        <taxon>Insecta</taxon>
        <taxon>Pterygota</taxon>
        <taxon>Neoptera</taxon>
        <taxon>Endopterygota</taxon>
        <taxon>Hymenoptera</taxon>
        <taxon>Apocrita</taxon>
        <taxon>Proctotrupomorpha</taxon>
        <taxon>Chalcidoidea</taxon>
        <taxon>Aphelinidae</taxon>
        <taxon>Aphelininae</taxon>
        <taxon>Eretmocerus</taxon>
    </lineage>
</organism>
<comment type="caution">
    <text evidence="1">The sequence shown here is derived from an EMBL/GenBank/DDBJ whole genome shotgun (WGS) entry which is preliminary data.</text>
</comment>
<evidence type="ECO:0000313" key="2">
    <source>
        <dbReference type="Proteomes" id="UP001239111"/>
    </source>
</evidence>
<proteinExistence type="predicted"/>
<gene>
    <name evidence="1" type="ORF">QAD02_004536</name>
</gene>
<reference evidence="1" key="1">
    <citation type="submission" date="2023-04" db="EMBL/GenBank/DDBJ databases">
        <title>A chromosome-level genome assembly of the parasitoid wasp Eretmocerus hayati.</title>
        <authorList>
            <person name="Zhong Y."/>
            <person name="Liu S."/>
            <person name="Liu Y."/>
        </authorList>
    </citation>
    <scope>NUCLEOTIDE SEQUENCE</scope>
    <source>
        <strain evidence="1">ZJU_SS_LIU_2023</strain>
    </source>
</reference>
<evidence type="ECO:0000313" key="1">
    <source>
        <dbReference type="EMBL" id="KAJ8673274.1"/>
    </source>
</evidence>